<keyword evidence="2" id="KW-1185">Reference proteome</keyword>
<protein>
    <submittedName>
        <fullName evidence="1">Uncharacterized protein</fullName>
    </submittedName>
</protein>
<dbReference type="EMBL" id="JAENHO010000008">
    <property type="protein sequence ID" value="MBL7258212.1"/>
    <property type="molecule type" value="Genomic_DNA"/>
</dbReference>
<sequence>MTLSVKAVAARLEIGRIDWSAYRAPASGGPGLRDLFLGLLDANDESEAVGCSLEYRLEVQSMVYEVALPAVGVILAAYAEDLPLWVEMEFLNVLHNIITGEPHRSELELGNFDLVDRCIERARDGIWVMYSRLSKWNSDFLLDVLEVVDSDRERFAVFKAGFYPE</sequence>
<name>A0ABS1VUQ4_9ACTN</name>
<dbReference type="Proteomes" id="UP000598996">
    <property type="component" value="Unassembled WGS sequence"/>
</dbReference>
<evidence type="ECO:0000313" key="2">
    <source>
        <dbReference type="Proteomes" id="UP000598996"/>
    </source>
</evidence>
<evidence type="ECO:0000313" key="1">
    <source>
        <dbReference type="EMBL" id="MBL7258212.1"/>
    </source>
</evidence>
<reference evidence="1 2" key="1">
    <citation type="submission" date="2021-01" db="EMBL/GenBank/DDBJ databases">
        <title>Actinoplanes sp. nov. LDG1-01 isolated from lichen.</title>
        <authorList>
            <person name="Saeng-In P."/>
            <person name="Phongsopitanun W."/>
            <person name="Kanchanasin P."/>
            <person name="Yuki M."/>
            <person name="Kudo T."/>
            <person name="Ohkuma M."/>
            <person name="Tanasupawat S."/>
        </authorList>
    </citation>
    <scope>NUCLEOTIDE SEQUENCE [LARGE SCALE GENOMIC DNA]</scope>
    <source>
        <strain evidence="1 2">LDG1-01</strain>
    </source>
</reference>
<organism evidence="1 2">
    <name type="scientific">Paractinoplanes lichenicola</name>
    <dbReference type="NCBI Taxonomy" id="2802976"/>
    <lineage>
        <taxon>Bacteria</taxon>
        <taxon>Bacillati</taxon>
        <taxon>Actinomycetota</taxon>
        <taxon>Actinomycetes</taxon>
        <taxon>Micromonosporales</taxon>
        <taxon>Micromonosporaceae</taxon>
        <taxon>Paractinoplanes</taxon>
    </lineage>
</organism>
<comment type="caution">
    <text evidence="1">The sequence shown here is derived from an EMBL/GenBank/DDBJ whole genome shotgun (WGS) entry which is preliminary data.</text>
</comment>
<proteinExistence type="predicted"/>
<gene>
    <name evidence="1" type="ORF">JKJ07_28285</name>
</gene>
<accession>A0ABS1VUQ4</accession>